<dbReference type="InterPro" id="IPR036162">
    <property type="entry name" value="Resolvase-like_N_sf"/>
</dbReference>
<dbReference type="PROSITE" id="PS51737">
    <property type="entry name" value="RECOMBINASE_DNA_BIND"/>
    <property type="match status" value="1"/>
</dbReference>
<evidence type="ECO:0000259" key="2">
    <source>
        <dbReference type="PROSITE" id="PS51737"/>
    </source>
</evidence>
<dbReference type="PANTHER" id="PTHR30461">
    <property type="entry name" value="DNA-INVERTASE FROM LAMBDOID PROPHAGE"/>
    <property type="match status" value="1"/>
</dbReference>
<proteinExistence type="predicted"/>
<dbReference type="AlphaFoldDB" id="A0A2M7H5B3"/>
<accession>A0A2M7H5B3</accession>
<protein>
    <recommendedName>
        <fullName evidence="5">Recombinase family protein</fullName>
    </recommendedName>
</protein>
<evidence type="ECO:0000313" key="3">
    <source>
        <dbReference type="EMBL" id="PIW37413.1"/>
    </source>
</evidence>
<sequence>MNIAALEKESVSVTAVPLNYCLYARKSSEEDERQAMSIDSQINEMLQIAEAQGLNIVEIRREAHSAKASSMRPVFNSLLTDIAEDKFNAVLTWAPDRLSRNAGDLGTVVDLMDQGHLKEIRTHGQTFTNSPNEKFLLMILGSQAKLENDHRAVNVKRGLRAKAATGWRPGMPPLGYNIMKAIGPNDKKIVIDPERAEIIQELFKKVGFYGYSGRMAYTWLKDETTFTTRSGNLLTLSGIYAMLKNPFYYGRFEYPTKSNNWYDGKHDDIISKDLFDSTQEQLESPHKNRAKWGSKGLHFTQLMTCGGCGSGITAEEKFKKLKGGGRNRYVYYRCSKKKNFNCNEKYLREEELVKQLLNIFDTIDLKNIATKRKFQQELERFRKFARGVLGQLTDSDTNSKDIDIRMYAKYVLQEGTREEKQDILRCLDTNLVLTNRKILISL</sequence>
<dbReference type="InterPro" id="IPR050639">
    <property type="entry name" value="SSR_resolvase"/>
</dbReference>
<gene>
    <name evidence="3" type="ORF">COW24_00230</name>
</gene>
<dbReference type="SMART" id="SM00857">
    <property type="entry name" value="Resolvase"/>
    <property type="match status" value="1"/>
</dbReference>
<dbReference type="SUPFAM" id="SSF53041">
    <property type="entry name" value="Resolvase-like"/>
    <property type="match status" value="1"/>
</dbReference>
<dbReference type="PROSITE" id="PS51736">
    <property type="entry name" value="RECOMBINASES_3"/>
    <property type="match status" value="1"/>
</dbReference>
<evidence type="ECO:0008006" key="5">
    <source>
        <dbReference type="Google" id="ProtNLM"/>
    </source>
</evidence>
<dbReference type="InterPro" id="IPR025827">
    <property type="entry name" value="Zn_ribbon_recom_dom"/>
</dbReference>
<feature type="domain" description="Resolvase/invertase-type recombinase catalytic" evidence="1">
    <location>
        <begin position="19"/>
        <end position="166"/>
    </location>
</feature>
<dbReference type="GO" id="GO:0003677">
    <property type="term" value="F:DNA binding"/>
    <property type="evidence" value="ECO:0007669"/>
    <property type="project" value="InterPro"/>
</dbReference>
<dbReference type="CDD" id="cd00338">
    <property type="entry name" value="Ser_Recombinase"/>
    <property type="match status" value="1"/>
</dbReference>
<dbReference type="GO" id="GO:0000150">
    <property type="term" value="F:DNA strand exchange activity"/>
    <property type="evidence" value="ECO:0007669"/>
    <property type="project" value="InterPro"/>
</dbReference>
<dbReference type="Gene3D" id="3.90.1750.20">
    <property type="entry name" value="Putative Large Serine Recombinase, Chain B, Domain 2"/>
    <property type="match status" value="1"/>
</dbReference>
<dbReference type="Pfam" id="PF00239">
    <property type="entry name" value="Resolvase"/>
    <property type="match status" value="1"/>
</dbReference>
<dbReference type="EMBL" id="PFGC01000006">
    <property type="protein sequence ID" value="PIW37413.1"/>
    <property type="molecule type" value="Genomic_DNA"/>
</dbReference>
<feature type="domain" description="Recombinase" evidence="2">
    <location>
        <begin position="173"/>
        <end position="288"/>
    </location>
</feature>
<dbReference type="InterPro" id="IPR011109">
    <property type="entry name" value="DNA_bind_recombinase_dom"/>
</dbReference>
<organism evidence="3 4">
    <name type="scientific">Candidatus Kerfeldbacteria bacterium CG15_BIG_FIL_POST_REV_8_21_14_020_45_12</name>
    <dbReference type="NCBI Taxonomy" id="2014247"/>
    <lineage>
        <taxon>Bacteria</taxon>
        <taxon>Candidatus Kerfeldiibacteriota</taxon>
    </lineage>
</organism>
<reference evidence="3 4" key="1">
    <citation type="submission" date="2017-09" db="EMBL/GenBank/DDBJ databases">
        <title>Depth-based differentiation of microbial function through sediment-hosted aquifers and enrichment of novel symbionts in the deep terrestrial subsurface.</title>
        <authorList>
            <person name="Probst A.J."/>
            <person name="Ladd B."/>
            <person name="Jarett J.K."/>
            <person name="Geller-Mcgrath D.E."/>
            <person name="Sieber C.M."/>
            <person name="Emerson J.B."/>
            <person name="Anantharaman K."/>
            <person name="Thomas B.C."/>
            <person name="Malmstrom R."/>
            <person name="Stieglmeier M."/>
            <person name="Klingl A."/>
            <person name="Woyke T."/>
            <person name="Ryan C.M."/>
            <person name="Banfield J.F."/>
        </authorList>
    </citation>
    <scope>NUCLEOTIDE SEQUENCE [LARGE SCALE GENOMIC DNA]</scope>
    <source>
        <strain evidence="3">CG15_BIG_FIL_POST_REV_8_21_14_020_45_12</strain>
    </source>
</reference>
<dbReference type="InterPro" id="IPR006119">
    <property type="entry name" value="Resolv_N"/>
</dbReference>
<dbReference type="InterPro" id="IPR038109">
    <property type="entry name" value="DNA_bind_recomb_sf"/>
</dbReference>
<dbReference type="Pfam" id="PF13408">
    <property type="entry name" value="Zn_ribbon_recom"/>
    <property type="match status" value="1"/>
</dbReference>
<evidence type="ECO:0000313" key="4">
    <source>
        <dbReference type="Proteomes" id="UP000230292"/>
    </source>
</evidence>
<comment type="caution">
    <text evidence="3">The sequence shown here is derived from an EMBL/GenBank/DDBJ whole genome shotgun (WGS) entry which is preliminary data.</text>
</comment>
<dbReference type="Pfam" id="PF07508">
    <property type="entry name" value="Recombinase"/>
    <property type="match status" value="1"/>
</dbReference>
<dbReference type="PANTHER" id="PTHR30461:SF23">
    <property type="entry name" value="DNA RECOMBINASE-RELATED"/>
    <property type="match status" value="1"/>
</dbReference>
<evidence type="ECO:0000259" key="1">
    <source>
        <dbReference type="PROSITE" id="PS51736"/>
    </source>
</evidence>
<dbReference type="Proteomes" id="UP000230292">
    <property type="component" value="Unassembled WGS sequence"/>
</dbReference>
<dbReference type="Gene3D" id="3.40.50.1390">
    <property type="entry name" value="Resolvase, N-terminal catalytic domain"/>
    <property type="match status" value="1"/>
</dbReference>
<name>A0A2M7H5B3_9BACT</name>